<dbReference type="InterPro" id="IPR052012">
    <property type="entry name" value="GTase_92"/>
</dbReference>
<evidence type="ECO:0000256" key="3">
    <source>
        <dbReference type="ARBA" id="ARBA00022676"/>
    </source>
</evidence>
<reference evidence="10" key="1">
    <citation type="submission" date="2022-11" db="UniProtKB">
        <authorList>
            <consortium name="WormBaseParasite"/>
        </authorList>
    </citation>
    <scope>IDENTIFICATION</scope>
</reference>
<evidence type="ECO:0000256" key="2">
    <source>
        <dbReference type="ARBA" id="ARBA00007647"/>
    </source>
</evidence>
<dbReference type="EC" id="2.4.1.-" evidence="8"/>
<accession>A0A914PQG8</accession>
<organism evidence="9 10">
    <name type="scientific">Panagrolaimus davidi</name>
    <dbReference type="NCBI Taxonomy" id="227884"/>
    <lineage>
        <taxon>Eukaryota</taxon>
        <taxon>Metazoa</taxon>
        <taxon>Ecdysozoa</taxon>
        <taxon>Nematoda</taxon>
        <taxon>Chromadorea</taxon>
        <taxon>Rhabditida</taxon>
        <taxon>Tylenchina</taxon>
        <taxon>Panagrolaimomorpha</taxon>
        <taxon>Panagrolaimoidea</taxon>
        <taxon>Panagrolaimidae</taxon>
        <taxon>Panagrolaimus</taxon>
    </lineage>
</organism>
<evidence type="ECO:0000256" key="1">
    <source>
        <dbReference type="ARBA" id="ARBA00004167"/>
    </source>
</evidence>
<evidence type="ECO:0000256" key="7">
    <source>
        <dbReference type="ARBA" id="ARBA00023136"/>
    </source>
</evidence>
<evidence type="ECO:0000256" key="8">
    <source>
        <dbReference type="RuleBase" id="RU366017"/>
    </source>
</evidence>
<evidence type="ECO:0000313" key="9">
    <source>
        <dbReference type="Proteomes" id="UP000887578"/>
    </source>
</evidence>
<comment type="subcellular location">
    <subcellularLocation>
        <location evidence="1">Membrane</location>
        <topology evidence="1">Single-pass membrane protein</topology>
    </subcellularLocation>
</comment>
<evidence type="ECO:0000256" key="5">
    <source>
        <dbReference type="ARBA" id="ARBA00022692"/>
    </source>
</evidence>
<evidence type="ECO:0000313" key="10">
    <source>
        <dbReference type="WBParaSite" id="PDA_v2.g18346.t1"/>
    </source>
</evidence>
<dbReference type="PANTHER" id="PTHR21645:SF2">
    <property type="entry name" value="GLYCOSYLTRANSFERASE FAMILY 92 PROTEIN F59C6.8"/>
    <property type="match status" value="1"/>
</dbReference>
<evidence type="ECO:0000256" key="4">
    <source>
        <dbReference type="ARBA" id="ARBA00022679"/>
    </source>
</evidence>
<sequence>MKVHCKYQSNTAAILFNAEKYISLNQKWKCISVNSKGQKLFSNTRPRHAYRSIRECRWTTFIATCQTVKNPISLEFAVEETTANLPLRYSVKEHLPVVACFSPLFFNERWQMIALSVESYASSGVSKQAYYIMSVLKDVYDILKEYEKQKMIDINFWGLPRHPNARNQLDWRNQAAAHADCYLKYREAAEFIIISDVDDFLFPRQGSDIYTELEIMARTKPKMASFFYPRFESEIIAAKTFKNFNTGESLKSIRISDKRQTGKSIHRTSLVETVWIHWADLKKNNAPYHKLDPADNAFIHVRNWTFLDKYDDVRLLNNVVYGYRKHPYYPDLTSIVPTNFIPFLEKRFNARFSSKYLLHNLTSSEIYYDKINECYDGMLEKVADFYRYPYFKSLICPTPARCTIDAVPNLPCAVAQGIYKTIQLADNFFIDYLISRHKIDIIQNGCIIN</sequence>
<comment type="similarity">
    <text evidence="2 8">Belongs to the glycosyltransferase 92 family.</text>
</comment>
<keyword evidence="5" id="KW-0812">Transmembrane</keyword>
<keyword evidence="4 8" id="KW-0808">Transferase</keyword>
<keyword evidence="6" id="KW-1133">Transmembrane helix</keyword>
<dbReference type="GO" id="GO:0016020">
    <property type="term" value="C:membrane"/>
    <property type="evidence" value="ECO:0007669"/>
    <property type="project" value="UniProtKB-SubCell"/>
</dbReference>
<proteinExistence type="inferred from homology"/>
<name>A0A914PQG8_9BILA</name>
<evidence type="ECO:0000256" key="6">
    <source>
        <dbReference type="ARBA" id="ARBA00022989"/>
    </source>
</evidence>
<dbReference type="Pfam" id="PF01697">
    <property type="entry name" value="Glyco_transf_92"/>
    <property type="match status" value="1"/>
</dbReference>
<protein>
    <recommendedName>
        <fullName evidence="8">Glycosyltransferase family 92 protein</fullName>
        <ecNumber evidence="8">2.4.1.-</ecNumber>
    </recommendedName>
</protein>
<keyword evidence="7" id="KW-0472">Membrane</keyword>
<dbReference type="GO" id="GO:0016757">
    <property type="term" value="F:glycosyltransferase activity"/>
    <property type="evidence" value="ECO:0007669"/>
    <property type="project" value="UniProtKB-UniRule"/>
</dbReference>
<dbReference type="WBParaSite" id="PDA_v2.g18346.t1">
    <property type="protein sequence ID" value="PDA_v2.g18346.t1"/>
    <property type="gene ID" value="PDA_v2.g18346"/>
</dbReference>
<dbReference type="AlphaFoldDB" id="A0A914PQG8"/>
<dbReference type="Proteomes" id="UP000887578">
    <property type="component" value="Unplaced"/>
</dbReference>
<dbReference type="InterPro" id="IPR008166">
    <property type="entry name" value="Glyco_transf_92"/>
</dbReference>
<keyword evidence="9" id="KW-1185">Reference proteome</keyword>
<dbReference type="PANTHER" id="PTHR21645">
    <property type="entry name" value="GLYCOSYLTRANSFERASE FAMILY 92 PROTEIN"/>
    <property type="match status" value="1"/>
</dbReference>
<keyword evidence="3 8" id="KW-0328">Glycosyltransferase</keyword>